<evidence type="ECO:0000259" key="10">
    <source>
        <dbReference type="Pfam" id="PF20238"/>
    </source>
</evidence>
<keyword evidence="3" id="KW-0336">GPI-anchor</keyword>
<keyword evidence="7" id="KW-0449">Lipoprotein</keyword>
<feature type="signal peptide" evidence="9">
    <location>
        <begin position="1"/>
        <end position="18"/>
    </location>
</feature>
<evidence type="ECO:0000256" key="6">
    <source>
        <dbReference type="ARBA" id="ARBA00023180"/>
    </source>
</evidence>
<keyword evidence="2" id="KW-1003">Cell membrane</keyword>
<reference evidence="11" key="1">
    <citation type="submission" date="2019-11" db="EMBL/GenBank/DDBJ databases">
        <title>Bipolaris sorokiniana Genome sequencing.</title>
        <authorList>
            <person name="Wang H."/>
        </authorList>
    </citation>
    <scope>NUCLEOTIDE SEQUENCE</scope>
</reference>
<dbReference type="PANTHER" id="PTHR34992">
    <property type="entry name" value="HYPHAL ANASTAMOSIS-7 PROTEIN"/>
    <property type="match status" value="1"/>
</dbReference>
<evidence type="ECO:0000256" key="5">
    <source>
        <dbReference type="ARBA" id="ARBA00023136"/>
    </source>
</evidence>
<dbReference type="PANTHER" id="PTHR34992:SF2">
    <property type="entry name" value="COPPER ACQUISITION FACTOR BIM1-LIKE DOMAIN-CONTAINING PROTEIN"/>
    <property type="match status" value="1"/>
</dbReference>
<evidence type="ECO:0000256" key="9">
    <source>
        <dbReference type="SAM" id="SignalP"/>
    </source>
</evidence>
<feature type="region of interest" description="Disordered" evidence="8">
    <location>
        <begin position="188"/>
        <end position="208"/>
    </location>
</feature>
<organism evidence="11 12">
    <name type="scientific">Cochliobolus sativus</name>
    <name type="common">Common root rot and spot blotch fungus</name>
    <name type="synonym">Bipolaris sorokiniana</name>
    <dbReference type="NCBI Taxonomy" id="45130"/>
    <lineage>
        <taxon>Eukaryota</taxon>
        <taxon>Fungi</taxon>
        <taxon>Dikarya</taxon>
        <taxon>Ascomycota</taxon>
        <taxon>Pezizomycotina</taxon>
        <taxon>Dothideomycetes</taxon>
        <taxon>Pleosporomycetidae</taxon>
        <taxon>Pleosporales</taxon>
        <taxon>Pleosporineae</taxon>
        <taxon>Pleosporaceae</taxon>
        <taxon>Bipolaris</taxon>
    </lineage>
</organism>
<evidence type="ECO:0000256" key="2">
    <source>
        <dbReference type="ARBA" id="ARBA00022475"/>
    </source>
</evidence>
<evidence type="ECO:0000256" key="3">
    <source>
        <dbReference type="ARBA" id="ARBA00022622"/>
    </source>
</evidence>
<keyword evidence="5" id="KW-0472">Membrane</keyword>
<dbReference type="CDD" id="cd21176">
    <property type="entry name" value="LPMO_auxiliary-like"/>
    <property type="match status" value="1"/>
</dbReference>
<evidence type="ECO:0000313" key="12">
    <source>
        <dbReference type="Proteomes" id="UP000624244"/>
    </source>
</evidence>
<dbReference type="EMBL" id="WNKQ01000001">
    <property type="protein sequence ID" value="KAF5853877.1"/>
    <property type="molecule type" value="Genomic_DNA"/>
</dbReference>
<evidence type="ECO:0000256" key="8">
    <source>
        <dbReference type="SAM" id="MobiDB-lite"/>
    </source>
</evidence>
<feature type="domain" description="Copper acquisition factor BIM1-like" evidence="10">
    <location>
        <begin position="17"/>
        <end position="176"/>
    </location>
</feature>
<dbReference type="InterPro" id="IPR046936">
    <property type="entry name" value="BIM1-like"/>
</dbReference>
<sequence length="229" mass="23636">MLSKTIFVAAAMVAGANAHFRLLEPFWRGSSFAAPASQWIYPCANVNETTDMSNRTVWPVTGGSTLINGSHEHALTAVNLALGTNVTNFNISLVEMFNQTGAGLFCLKETGRANLEAGFKAAGYSGFDDERINGLMGTIQVIQLGHSGSALYNCADIMFNSTAQLLSDDKCQNSTGVSGVAIANVGSASESEGGNGTSGQAPQPTGAAGHISPALGTTVFAAVLAWGLL</sequence>
<keyword evidence="4 9" id="KW-0732">Signal</keyword>
<comment type="subcellular location">
    <subcellularLocation>
        <location evidence="1">Cell membrane</location>
        <topology evidence="1">Lipid-anchor</topology>
        <topology evidence="1">GPI-anchor</topology>
    </subcellularLocation>
</comment>
<proteinExistence type="predicted"/>
<evidence type="ECO:0000256" key="1">
    <source>
        <dbReference type="ARBA" id="ARBA00004609"/>
    </source>
</evidence>
<feature type="compositionally biased region" description="Polar residues" evidence="8">
    <location>
        <begin position="188"/>
        <end position="203"/>
    </location>
</feature>
<evidence type="ECO:0000256" key="4">
    <source>
        <dbReference type="ARBA" id="ARBA00022729"/>
    </source>
</evidence>
<evidence type="ECO:0000313" key="11">
    <source>
        <dbReference type="EMBL" id="KAF5853877.1"/>
    </source>
</evidence>
<dbReference type="AlphaFoldDB" id="A0A8H6DZK8"/>
<dbReference type="GO" id="GO:0005886">
    <property type="term" value="C:plasma membrane"/>
    <property type="evidence" value="ECO:0007669"/>
    <property type="project" value="UniProtKB-SubCell"/>
</dbReference>
<evidence type="ECO:0000256" key="7">
    <source>
        <dbReference type="ARBA" id="ARBA00023288"/>
    </source>
</evidence>
<feature type="chain" id="PRO_5034542128" description="Copper acquisition factor BIM1-like domain-containing protein" evidence="9">
    <location>
        <begin position="19"/>
        <end position="229"/>
    </location>
</feature>
<comment type="caution">
    <text evidence="11">The sequence shown here is derived from an EMBL/GenBank/DDBJ whole genome shotgun (WGS) entry which is preliminary data.</text>
</comment>
<accession>A0A8H6DZK8</accession>
<dbReference type="InterPro" id="IPR046530">
    <property type="entry name" value="BIM1-like_dom"/>
</dbReference>
<gene>
    <name evidence="11" type="ORF">GGP41_006665</name>
</gene>
<dbReference type="Pfam" id="PF20238">
    <property type="entry name" value="BIM1-like_dom"/>
    <property type="match status" value="1"/>
</dbReference>
<keyword evidence="6" id="KW-0325">Glycoprotein</keyword>
<dbReference type="GO" id="GO:0098552">
    <property type="term" value="C:side of membrane"/>
    <property type="evidence" value="ECO:0007669"/>
    <property type="project" value="UniProtKB-KW"/>
</dbReference>
<dbReference type="Proteomes" id="UP000624244">
    <property type="component" value="Unassembled WGS sequence"/>
</dbReference>
<name>A0A8H6DZK8_COCSA</name>
<protein>
    <recommendedName>
        <fullName evidence="10">Copper acquisition factor BIM1-like domain-containing protein</fullName>
    </recommendedName>
</protein>